<dbReference type="GO" id="GO:0005886">
    <property type="term" value="C:plasma membrane"/>
    <property type="evidence" value="ECO:0007669"/>
    <property type="project" value="UniProtKB-SubCell"/>
</dbReference>
<evidence type="ECO:0000256" key="8">
    <source>
        <dbReference type="SAM" id="Phobius"/>
    </source>
</evidence>
<dbReference type="PANTHER" id="PTHR30572">
    <property type="entry name" value="MEMBRANE COMPONENT OF TRANSPORTER-RELATED"/>
    <property type="match status" value="1"/>
</dbReference>
<accession>A0A4Y8JVJ5</accession>
<evidence type="ECO:0000256" key="6">
    <source>
        <dbReference type="ARBA" id="ARBA00038076"/>
    </source>
</evidence>
<organism evidence="11 12">
    <name type="scientific">Cryobacterium cryoconiti</name>
    <dbReference type="NCBI Taxonomy" id="1259239"/>
    <lineage>
        <taxon>Bacteria</taxon>
        <taxon>Bacillati</taxon>
        <taxon>Actinomycetota</taxon>
        <taxon>Actinomycetes</taxon>
        <taxon>Micrococcales</taxon>
        <taxon>Microbacteriaceae</taxon>
        <taxon>Cryobacterium</taxon>
    </lineage>
</organism>
<dbReference type="InterPro" id="IPR050250">
    <property type="entry name" value="Macrolide_Exporter_MacB"/>
</dbReference>
<dbReference type="OrthoDB" id="9780560at2"/>
<dbReference type="Proteomes" id="UP000297472">
    <property type="component" value="Unassembled WGS sequence"/>
</dbReference>
<dbReference type="Pfam" id="PF02687">
    <property type="entry name" value="FtsX"/>
    <property type="match status" value="1"/>
</dbReference>
<proteinExistence type="inferred from homology"/>
<comment type="subcellular location">
    <subcellularLocation>
        <location evidence="1">Cell membrane</location>
        <topology evidence="1">Multi-pass membrane protein</topology>
    </subcellularLocation>
</comment>
<keyword evidence="2" id="KW-1003">Cell membrane</keyword>
<evidence type="ECO:0000256" key="3">
    <source>
        <dbReference type="ARBA" id="ARBA00022692"/>
    </source>
</evidence>
<keyword evidence="3 8" id="KW-0812">Transmembrane</keyword>
<feature type="transmembrane region" description="Helical" evidence="8">
    <location>
        <begin position="365"/>
        <end position="393"/>
    </location>
</feature>
<dbReference type="AlphaFoldDB" id="A0A4Y8JVJ5"/>
<evidence type="ECO:0000259" key="10">
    <source>
        <dbReference type="Pfam" id="PF12704"/>
    </source>
</evidence>
<protein>
    <submittedName>
        <fullName evidence="11">ABC transporter permease</fullName>
    </submittedName>
</protein>
<sequence>MKIRMPRRRRAERGPAPQSAPDGGDAPLIARADRFSVQDLIVEAGFGIGARPTRLIMTTLGTVLGIASLVVTIGFAQTAAGQIASQFDAVAATQVVIEPGSASGLNGTERATGSLPWDAPDRVSRLAGVELAGLVTEVPLDAVTITAVPVNDPSEPPTLGPALMATSAGLLDAVRGHLVTGRYFDAGHDARSDRVAVLGSRAAERLGINRVDSQPSIFIGDSSYTVIGIIDQVERRPDLLDSVIVPLGTARADFGLTSPDELQIQIALGAGKVVAAQAPIALNPNAPENYEVQAPSSGSALRDNVQADVNVVFLILGVLALLAGGLGIANVTMLSVMERVGEIGLRRALGATKRNIANQFMVESVVIGLLGGLIGAALGVFAVVLVSVVQGWAPVVDPWLAAGSALLGAVVGLLAGVYPAVKASNIEPIIALRGGT</sequence>
<evidence type="ECO:0000256" key="2">
    <source>
        <dbReference type="ARBA" id="ARBA00022475"/>
    </source>
</evidence>
<evidence type="ECO:0000256" key="4">
    <source>
        <dbReference type="ARBA" id="ARBA00022989"/>
    </source>
</evidence>
<dbReference type="Pfam" id="PF12704">
    <property type="entry name" value="MacB_PCD"/>
    <property type="match status" value="1"/>
</dbReference>
<keyword evidence="4 8" id="KW-1133">Transmembrane helix</keyword>
<feature type="transmembrane region" description="Helical" evidence="8">
    <location>
        <begin position="311"/>
        <end position="337"/>
    </location>
</feature>
<feature type="domain" description="MacB-like periplasmic core" evidence="10">
    <location>
        <begin position="56"/>
        <end position="271"/>
    </location>
</feature>
<dbReference type="EMBL" id="SOHA01000018">
    <property type="protein sequence ID" value="TFD31021.1"/>
    <property type="molecule type" value="Genomic_DNA"/>
</dbReference>
<reference evidence="11 12" key="1">
    <citation type="submission" date="2019-03" db="EMBL/GenBank/DDBJ databases">
        <title>Genomics of glacier-inhabiting Cryobacterium strains.</title>
        <authorList>
            <person name="Liu Q."/>
            <person name="Xin Y.-H."/>
        </authorList>
    </citation>
    <scope>NUCLEOTIDE SEQUENCE [LARGE SCALE GENOMIC DNA]</scope>
    <source>
        <strain evidence="11 12">TMT1-51</strain>
    </source>
</reference>
<name>A0A4Y8JVJ5_9MICO</name>
<evidence type="ECO:0000256" key="5">
    <source>
        <dbReference type="ARBA" id="ARBA00023136"/>
    </source>
</evidence>
<dbReference type="InterPro" id="IPR003838">
    <property type="entry name" value="ABC3_permease_C"/>
</dbReference>
<evidence type="ECO:0000313" key="12">
    <source>
        <dbReference type="Proteomes" id="UP000297472"/>
    </source>
</evidence>
<feature type="transmembrane region" description="Helical" evidence="8">
    <location>
        <begin position="399"/>
        <end position="421"/>
    </location>
</feature>
<evidence type="ECO:0000256" key="1">
    <source>
        <dbReference type="ARBA" id="ARBA00004651"/>
    </source>
</evidence>
<feature type="compositionally biased region" description="Basic residues" evidence="7">
    <location>
        <begin position="1"/>
        <end position="11"/>
    </location>
</feature>
<evidence type="ECO:0000313" key="11">
    <source>
        <dbReference type="EMBL" id="TFD31021.1"/>
    </source>
</evidence>
<feature type="region of interest" description="Disordered" evidence="7">
    <location>
        <begin position="1"/>
        <end position="27"/>
    </location>
</feature>
<evidence type="ECO:0000256" key="7">
    <source>
        <dbReference type="SAM" id="MobiDB-lite"/>
    </source>
</evidence>
<comment type="caution">
    <text evidence="11">The sequence shown here is derived from an EMBL/GenBank/DDBJ whole genome shotgun (WGS) entry which is preliminary data.</text>
</comment>
<feature type="domain" description="ABC3 transporter permease C-terminal" evidence="9">
    <location>
        <begin position="315"/>
        <end position="428"/>
    </location>
</feature>
<feature type="transmembrane region" description="Helical" evidence="8">
    <location>
        <begin position="55"/>
        <end position="76"/>
    </location>
</feature>
<dbReference type="GO" id="GO:0022857">
    <property type="term" value="F:transmembrane transporter activity"/>
    <property type="evidence" value="ECO:0007669"/>
    <property type="project" value="TreeGrafter"/>
</dbReference>
<dbReference type="InterPro" id="IPR025857">
    <property type="entry name" value="MacB_PCD"/>
</dbReference>
<gene>
    <name evidence="11" type="ORF">E3T49_07070</name>
</gene>
<comment type="similarity">
    <text evidence="6">Belongs to the ABC-4 integral membrane protein family.</text>
</comment>
<keyword evidence="12" id="KW-1185">Reference proteome</keyword>
<evidence type="ECO:0000259" key="9">
    <source>
        <dbReference type="Pfam" id="PF02687"/>
    </source>
</evidence>
<dbReference type="PANTHER" id="PTHR30572:SF4">
    <property type="entry name" value="ABC TRANSPORTER PERMEASE YTRF"/>
    <property type="match status" value="1"/>
</dbReference>
<keyword evidence="5 8" id="KW-0472">Membrane</keyword>